<dbReference type="Proteomes" id="UP001151760">
    <property type="component" value="Unassembled WGS sequence"/>
</dbReference>
<keyword evidence="1" id="KW-0175">Coiled coil</keyword>
<keyword evidence="3" id="KW-1185">Reference proteome</keyword>
<reference evidence="2" key="2">
    <citation type="submission" date="2022-01" db="EMBL/GenBank/DDBJ databases">
        <authorList>
            <person name="Yamashiro T."/>
            <person name="Shiraishi A."/>
            <person name="Satake H."/>
            <person name="Nakayama K."/>
        </authorList>
    </citation>
    <scope>NUCLEOTIDE SEQUENCE</scope>
</reference>
<evidence type="ECO:0000313" key="2">
    <source>
        <dbReference type="EMBL" id="GJT47800.1"/>
    </source>
</evidence>
<dbReference type="EMBL" id="BQNB010016099">
    <property type="protein sequence ID" value="GJT47800.1"/>
    <property type="molecule type" value="Genomic_DNA"/>
</dbReference>
<evidence type="ECO:0000313" key="3">
    <source>
        <dbReference type="Proteomes" id="UP001151760"/>
    </source>
</evidence>
<protein>
    <recommendedName>
        <fullName evidence="4">Retrotransposon gag domain-containing protein</fullName>
    </recommendedName>
</protein>
<feature type="coiled-coil region" evidence="1">
    <location>
        <begin position="126"/>
        <end position="153"/>
    </location>
</feature>
<name>A0ABQ5EA90_9ASTR</name>
<evidence type="ECO:0000256" key="1">
    <source>
        <dbReference type="SAM" id="Coils"/>
    </source>
</evidence>
<sequence length="297" mass="33224">MLESSLDSDIVSPVTANGASWVPHPCSIFKVGGPSPVPSPLPYLLDHEVKRLREDTKTLYGSVRTLERGMRTCQTKIATTRIGVDRIRRRMDAFDVDLAFIEQDSTTVSDDVLALQEDMARDWEENRRLKRRLDELEASNTLAAMDRERLERVAKAITEYKRNRANPEGARGAGAGNAGGGIAPEVRGCSYKTFLNYKPHSFNGTEGVVGLSCWFEKMESVFEINKFAKEDKVKYVLCTLKGRALTWWNRNVHSLAINAANQNPWNELKCNTPKMGRSGNDVPGALLHNTIAPVMRE</sequence>
<accession>A0ABQ5EA90</accession>
<gene>
    <name evidence="2" type="ORF">Tco_0973957</name>
</gene>
<comment type="caution">
    <text evidence="2">The sequence shown here is derived from an EMBL/GenBank/DDBJ whole genome shotgun (WGS) entry which is preliminary data.</text>
</comment>
<proteinExistence type="predicted"/>
<evidence type="ECO:0008006" key="4">
    <source>
        <dbReference type="Google" id="ProtNLM"/>
    </source>
</evidence>
<reference evidence="2" key="1">
    <citation type="journal article" date="2022" name="Int. J. Mol. Sci.">
        <title>Draft Genome of Tanacetum Coccineum: Genomic Comparison of Closely Related Tanacetum-Family Plants.</title>
        <authorList>
            <person name="Yamashiro T."/>
            <person name="Shiraishi A."/>
            <person name="Nakayama K."/>
            <person name="Satake H."/>
        </authorList>
    </citation>
    <scope>NUCLEOTIDE SEQUENCE</scope>
</reference>
<organism evidence="2 3">
    <name type="scientific">Tanacetum coccineum</name>
    <dbReference type="NCBI Taxonomy" id="301880"/>
    <lineage>
        <taxon>Eukaryota</taxon>
        <taxon>Viridiplantae</taxon>
        <taxon>Streptophyta</taxon>
        <taxon>Embryophyta</taxon>
        <taxon>Tracheophyta</taxon>
        <taxon>Spermatophyta</taxon>
        <taxon>Magnoliopsida</taxon>
        <taxon>eudicotyledons</taxon>
        <taxon>Gunneridae</taxon>
        <taxon>Pentapetalae</taxon>
        <taxon>asterids</taxon>
        <taxon>campanulids</taxon>
        <taxon>Asterales</taxon>
        <taxon>Asteraceae</taxon>
        <taxon>Asteroideae</taxon>
        <taxon>Anthemideae</taxon>
        <taxon>Anthemidinae</taxon>
        <taxon>Tanacetum</taxon>
    </lineage>
</organism>